<keyword evidence="9 10" id="KW-0486">Methionine biosynthesis</keyword>
<evidence type="ECO:0000256" key="6">
    <source>
        <dbReference type="ARBA" id="ARBA00022605"/>
    </source>
</evidence>
<evidence type="ECO:0000256" key="7">
    <source>
        <dbReference type="ARBA" id="ARBA00022697"/>
    </source>
</evidence>
<name>A0ABS2FEM7_9CLOT</name>
<feature type="domain" description="Homoserine dehydrogenase catalytic" evidence="12">
    <location>
        <begin position="130"/>
        <end position="307"/>
    </location>
</feature>
<evidence type="ECO:0000259" key="13">
    <source>
        <dbReference type="Pfam" id="PF03447"/>
    </source>
</evidence>
<evidence type="ECO:0000259" key="12">
    <source>
        <dbReference type="Pfam" id="PF00742"/>
    </source>
</evidence>
<gene>
    <name evidence="14" type="ORF">H6A19_06625</name>
</gene>
<keyword evidence="15" id="KW-1185">Reference proteome</keyword>
<comment type="pathway">
    <text evidence="1 10">Amino-acid biosynthesis; L-threonine biosynthesis; L-threonine from L-aspartate: step 3/5.</text>
</comment>
<dbReference type="GO" id="GO:0004412">
    <property type="term" value="F:homoserine dehydrogenase activity"/>
    <property type="evidence" value="ECO:0007669"/>
    <property type="project" value="UniProtKB-EC"/>
</dbReference>
<evidence type="ECO:0000313" key="15">
    <source>
        <dbReference type="Proteomes" id="UP000767334"/>
    </source>
</evidence>
<comment type="catalytic activity">
    <reaction evidence="10">
        <text>L-homoserine + NADP(+) = L-aspartate 4-semialdehyde + NADPH + H(+)</text>
        <dbReference type="Rhea" id="RHEA:15761"/>
        <dbReference type="ChEBI" id="CHEBI:15378"/>
        <dbReference type="ChEBI" id="CHEBI:57476"/>
        <dbReference type="ChEBI" id="CHEBI:57783"/>
        <dbReference type="ChEBI" id="CHEBI:58349"/>
        <dbReference type="ChEBI" id="CHEBI:537519"/>
        <dbReference type="EC" id="1.1.1.3"/>
    </reaction>
</comment>
<sequence>MTKVAIIGYGVVGSGLIELIDKNREKHSKNEIVITSILVRNKDKYIDSSHREVITTSVEEFFSAESDVVIEVMGGLHPAYDYVKNALLLKKHVVTANKDLIATFGHELFQLAKENNVSLKFEAAVAGGIPIIKPLTESLYGNGINSIQAILNGTTNFILTKMNSESLSYEEALKEAQDLGFAEANPESDVMGYDSARKLAILSSLAFDKKFQWNDISIEGITDIDENDFKYANKLNCKIKLVAESFKCKSGIYTSVKPILVDEQSILAKIDNEVNAVILNGDEIGELLFVGKGAGKLPTGSAVYSDLNDIINNRFTDVDSFNKEEANVIKFASKTCNCILRIKTSNIDEAINKCRENFNNIKIIDKSISGEVAIFIECTSEAYVEKFIENLKNEDNYEDAKKLIVA</sequence>
<comment type="pathway">
    <text evidence="2 10">Amino-acid biosynthesis; L-methionine biosynthesis via de novo pathway; L-homoserine from L-aspartate: step 3/3.</text>
</comment>
<evidence type="ECO:0000256" key="9">
    <source>
        <dbReference type="ARBA" id="ARBA00023167"/>
    </source>
</evidence>
<keyword evidence="6 10" id="KW-0028">Amino-acid biosynthesis</keyword>
<dbReference type="SUPFAM" id="SSF51735">
    <property type="entry name" value="NAD(P)-binding Rossmann-fold domains"/>
    <property type="match status" value="1"/>
</dbReference>
<feature type="domain" description="Aspartate/homoserine dehydrogenase NAD-binding" evidence="13">
    <location>
        <begin position="8"/>
        <end position="122"/>
    </location>
</feature>
<evidence type="ECO:0000256" key="2">
    <source>
        <dbReference type="ARBA" id="ARBA00005062"/>
    </source>
</evidence>
<dbReference type="Gene3D" id="3.30.360.10">
    <property type="entry name" value="Dihydrodipicolinate Reductase, domain 2"/>
    <property type="match status" value="1"/>
</dbReference>
<dbReference type="EC" id="1.1.1.3" evidence="4 10"/>
<evidence type="ECO:0000313" key="14">
    <source>
        <dbReference type="EMBL" id="MBM6819013.1"/>
    </source>
</evidence>
<keyword evidence="7 10" id="KW-0791">Threonine biosynthesis</keyword>
<protein>
    <recommendedName>
        <fullName evidence="5 10">Homoserine dehydrogenase</fullName>
        <ecNumber evidence="4 10">1.1.1.3</ecNumber>
    </recommendedName>
</protein>
<reference evidence="14 15" key="1">
    <citation type="journal article" date="2021" name="Sci. Rep.">
        <title>The distribution of antibiotic resistance genes in chicken gut microbiota commensals.</title>
        <authorList>
            <person name="Juricova H."/>
            <person name="Matiasovicova J."/>
            <person name="Kubasova T."/>
            <person name="Cejkova D."/>
            <person name="Rychlik I."/>
        </authorList>
    </citation>
    <scope>NUCLEOTIDE SEQUENCE [LARGE SCALE GENOMIC DNA]</scope>
    <source>
        <strain evidence="14 15">An435</strain>
    </source>
</reference>
<dbReference type="InterPro" id="IPR001342">
    <property type="entry name" value="HDH_cat"/>
</dbReference>
<dbReference type="Proteomes" id="UP000767334">
    <property type="component" value="Unassembled WGS sequence"/>
</dbReference>
<evidence type="ECO:0000256" key="5">
    <source>
        <dbReference type="ARBA" id="ARBA00013376"/>
    </source>
</evidence>
<dbReference type="Pfam" id="PF00742">
    <property type="entry name" value="Homoserine_dh"/>
    <property type="match status" value="1"/>
</dbReference>
<evidence type="ECO:0000256" key="1">
    <source>
        <dbReference type="ARBA" id="ARBA00005056"/>
    </source>
</evidence>
<accession>A0ABS2FEM7</accession>
<dbReference type="Gene3D" id="3.40.50.720">
    <property type="entry name" value="NAD(P)-binding Rossmann-like Domain"/>
    <property type="match status" value="1"/>
</dbReference>
<dbReference type="InterPro" id="IPR005106">
    <property type="entry name" value="Asp/hSer_DH_NAD-bd"/>
</dbReference>
<organism evidence="14 15">
    <name type="scientific">Clostridium saudiense</name>
    <dbReference type="NCBI Taxonomy" id="1414720"/>
    <lineage>
        <taxon>Bacteria</taxon>
        <taxon>Bacillati</taxon>
        <taxon>Bacillota</taxon>
        <taxon>Clostridia</taxon>
        <taxon>Eubacteriales</taxon>
        <taxon>Clostridiaceae</taxon>
        <taxon>Clostridium</taxon>
    </lineage>
</organism>
<dbReference type="NCBIfam" id="NF004976">
    <property type="entry name" value="PRK06349.1"/>
    <property type="match status" value="1"/>
</dbReference>
<comment type="similarity">
    <text evidence="3 11">Belongs to the homoserine dehydrogenase family.</text>
</comment>
<dbReference type="InterPro" id="IPR036291">
    <property type="entry name" value="NAD(P)-bd_dom_sf"/>
</dbReference>
<dbReference type="SUPFAM" id="SSF55347">
    <property type="entry name" value="Glyceraldehyde-3-phosphate dehydrogenase-like, C-terminal domain"/>
    <property type="match status" value="1"/>
</dbReference>
<comment type="caution">
    <text evidence="14">The sequence shown here is derived from an EMBL/GenBank/DDBJ whole genome shotgun (WGS) entry which is preliminary data.</text>
</comment>
<dbReference type="InterPro" id="IPR019811">
    <property type="entry name" value="HDH_CS"/>
</dbReference>
<dbReference type="RefSeq" id="WP_204572087.1">
    <property type="nucleotide sequence ID" value="NZ_JACJLL010000030.1"/>
</dbReference>
<evidence type="ECO:0000256" key="8">
    <source>
        <dbReference type="ARBA" id="ARBA00023002"/>
    </source>
</evidence>
<proteinExistence type="inferred from homology"/>
<dbReference type="PANTHER" id="PTHR43331">
    <property type="entry name" value="HOMOSERINE DEHYDROGENASE"/>
    <property type="match status" value="1"/>
</dbReference>
<keyword evidence="10" id="KW-0521">NADP</keyword>
<dbReference type="Pfam" id="PF03447">
    <property type="entry name" value="NAD_binding_3"/>
    <property type="match status" value="1"/>
</dbReference>
<evidence type="ECO:0000256" key="3">
    <source>
        <dbReference type="ARBA" id="ARBA00006753"/>
    </source>
</evidence>
<dbReference type="PROSITE" id="PS01042">
    <property type="entry name" value="HOMOSER_DHGENASE"/>
    <property type="match status" value="1"/>
</dbReference>
<evidence type="ECO:0000256" key="10">
    <source>
        <dbReference type="RuleBase" id="RU000579"/>
    </source>
</evidence>
<dbReference type="InterPro" id="IPR016204">
    <property type="entry name" value="HDH"/>
</dbReference>
<keyword evidence="8 10" id="KW-0560">Oxidoreductase</keyword>
<dbReference type="Gene3D" id="3.30.70.260">
    <property type="match status" value="1"/>
</dbReference>
<dbReference type="EMBL" id="JACJLL010000030">
    <property type="protein sequence ID" value="MBM6819013.1"/>
    <property type="molecule type" value="Genomic_DNA"/>
</dbReference>
<evidence type="ECO:0000256" key="11">
    <source>
        <dbReference type="RuleBase" id="RU004171"/>
    </source>
</evidence>
<dbReference type="PANTHER" id="PTHR43331:SF1">
    <property type="entry name" value="HOMOSERINE DEHYDROGENASE"/>
    <property type="match status" value="1"/>
</dbReference>
<dbReference type="PIRSF" id="PIRSF000098">
    <property type="entry name" value="Homoser_dehydrog"/>
    <property type="match status" value="1"/>
</dbReference>
<evidence type="ECO:0000256" key="4">
    <source>
        <dbReference type="ARBA" id="ARBA00013213"/>
    </source>
</evidence>